<protein>
    <submittedName>
        <fullName evidence="2">Uncharacterized protein</fullName>
    </submittedName>
</protein>
<reference evidence="2" key="1">
    <citation type="submission" date="2022-08" db="UniProtKB">
        <authorList>
            <consortium name="EnsemblMetazoa"/>
        </authorList>
    </citation>
    <scope>IDENTIFICATION</scope>
    <source>
        <strain evidence="2">05x7-T-G4-1.051#20</strain>
    </source>
</reference>
<evidence type="ECO:0000256" key="1">
    <source>
        <dbReference type="SAM" id="SignalP"/>
    </source>
</evidence>
<accession>A0A8W8N5S2</accession>
<keyword evidence="3" id="KW-1185">Reference proteome</keyword>
<organism evidence="2 3">
    <name type="scientific">Magallana gigas</name>
    <name type="common">Pacific oyster</name>
    <name type="synonym">Crassostrea gigas</name>
    <dbReference type="NCBI Taxonomy" id="29159"/>
    <lineage>
        <taxon>Eukaryota</taxon>
        <taxon>Metazoa</taxon>
        <taxon>Spiralia</taxon>
        <taxon>Lophotrochozoa</taxon>
        <taxon>Mollusca</taxon>
        <taxon>Bivalvia</taxon>
        <taxon>Autobranchia</taxon>
        <taxon>Pteriomorphia</taxon>
        <taxon>Ostreida</taxon>
        <taxon>Ostreoidea</taxon>
        <taxon>Ostreidae</taxon>
        <taxon>Magallana</taxon>
    </lineage>
</organism>
<feature type="chain" id="PRO_5036464954" evidence="1">
    <location>
        <begin position="18"/>
        <end position="91"/>
    </location>
</feature>
<keyword evidence="1" id="KW-0732">Signal</keyword>
<proteinExistence type="predicted"/>
<dbReference type="EnsemblMetazoa" id="G4393.6">
    <property type="protein sequence ID" value="G4393.6:cds"/>
    <property type="gene ID" value="G4393"/>
</dbReference>
<feature type="signal peptide" evidence="1">
    <location>
        <begin position="1"/>
        <end position="17"/>
    </location>
</feature>
<evidence type="ECO:0000313" key="3">
    <source>
        <dbReference type="Proteomes" id="UP000005408"/>
    </source>
</evidence>
<dbReference type="AlphaFoldDB" id="A0A8W8N5S2"/>
<dbReference type="Proteomes" id="UP000005408">
    <property type="component" value="Unassembled WGS sequence"/>
</dbReference>
<name>A0A8W8N5S2_MAGGI</name>
<sequence>METALCIFMLFLAGVSANITGQHVTTGECVCVAGTNVNARTSASLSASVGAVLNTVDIDPGSRKHELISKCSSMGGWPNDEINHIHCQFNH</sequence>
<evidence type="ECO:0000313" key="2">
    <source>
        <dbReference type="EnsemblMetazoa" id="G4393.6:cds"/>
    </source>
</evidence>